<keyword evidence="3" id="KW-1133">Transmembrane helix</keyword>
<sequence length="418" mass="47933">MNQIGGIIFLIVIFLFSTFLNWYVFQALKTLLADIESVKIRNYSFVLYWVIFIGITLWVVFTFYQIFQEREISTENQQVLNVFLTVLVTQLVCVVFLFGEDLVRNAQAGFSYIFNGKEATTFPSRVKWLSVLALTVSIIPFTSFVYGITKGKYNFKVQKEIIYFEDLPEAFDGFTITQISDIHSGSFTNYEAVQKGVDLAIAQNSDLFVFTGDLVNHHADEIEPMIDIFNQIKAPYGQFSIIGNHDYGDYVSWNSAADKEANFKKFKDQHRKLGYRLLLDEHIKIEKDGQEITLIGVENWGVGFQSKGDLKKAIDGTAKDDFKILLSHDPSHWDKEVKNNPNKIHLTLSGHTHGMQFGIDTPLFKWSPVQYRYPNWAGLVEEAGRFLYVNKGFGFHAFSGRVGIWPEITVIELRKKVN</sequence>
<accession>A0ABQ1MSQ6</accession>
<evidence type="ECO:0000259" key="4">
    <source>
        <dbReference type="Pfam" id="PF00149"/>
    </source>
</evidence>
<feature type="transmembrane region" description="Helical" evidence="3">
    <location>
        <begin position="7"/>
        <end position="25"/>
    </location>
</feature>
<evidence type="ECO:0000256" key="1">
    <source>
        <dbReference type="ARBA" id="ARBA00022723"/>
    </source>
</evidence>
<dbReference type="PANTHER" id="PTHR31302">
    <property type="entry name" value="TRANSMEMBRANE PROTEIN WITH METALLOPHOSPHOESTERASE DOMAIN-RELATED"/>
    <property type="match status" value="1"/>
</dbReference>
<dbReference type="RefSeq" id="WP_188443522.1">
    <property type="nucleotide sequence ID" value="NZ_BMFD01000009.1"/>
</dbReference>
<proteinExistence type="predicted"/>
<dbReference type="SUPFAM" id="SSF56300">
    <property type="entry name" value="Metallo-dependent phosphatases"/>
    <property type="match status" value="1"/>
</dbReference>
<keyword evidence="3" id="KW-0812">Transmembrane</keyword>
<dbReference type="PANTHER" id="PTHR31302:SF31">
    <property type="entry name" value="PHOSPHODIESTERASE YAEI"/>
    <property type="match status" value="1"/>
</dbReference>
<keyword evidence="1" id="KW-0479">Metal-binding</keyword>
<protein>
    <submittedName>
        <fullName evidence="5">Phosphoesterase</fullName>
    </submittedName>
</protein>
<evidence type="ECO:0000256" key="3">
    <source>
        <dbReference type="SAM" id="Phobius"/>
    </source>
</evidence>
<dbReference type="InterPro" id="IPR051158">
    <property type="entry name" value="Metallophosphoesterase_sf"/>
</dbReference>
<reference evidence="6" key="1">
    <citation type="journal article" date="2019" name="Int. J. Syst. Evol. Microbiol.">
        <title>The Global Catalogue of Microorganisms (GCM) 10K type strain sequencing project: providing services to taxonomists for standard genome sequencing and annotation.</title>
        <authorList>
            <consortium name="The Broad Institute Genomics Platform"/>
            <consortium name="The Broad Institute Genome Sequencing Center for Infectious Disease"/>
            <person name="Wu L."/>
            <person name="Ma J."/>
        </authorList>
    </citation>
    <scope>NUCLEOTIDE SEQUENCE [LARGE SCALE GENOMIC DNA]</scope>
    <source>
        <strain evidence="6">CGMCC 1.12479</strain>
    </source>
</reference>
<feature type="transmembrane region" description="Helical" evidence="3">
    <location>
        <begin position="79"/>
        <end position="99"/>
    </location>
</feature>
<dbReference type="Proteomes" id="UP000635885">
    <property type="component" value="Unassembled WGS sequence"/>
</dbReference>
<dbReference type="InterPro" id="IPR004843">
    <property type="entry name" value="Calcineurin-like_PHP"/>
</dbReference>
<feature type="transmembrane region" description="Helical" evidence="3">
    <location>
        <begin position="128"/>
        <end position="149"/>
    </location>
</feature>
<dbReference type="Gene3D" id="3.60.21.10">
    <property type="match status" value="1"/>
</dbReference>
<keyword evidence="3" id="KW-0472">Membrane</keyword>
<organism evidence="5 6">
    <name type="scientific">Belliella aquatica</name>
    <dbReference type="NCBI Taxonomy" id="1323734"/>
    <lineage>
        <taxon>Bacteria</taxon>
        <taxon>Pseudomonadati</taxon>
        <taxon>Bacteroidota</taxon>
        <taxon>Cytophagia</taxon>
        <taxon>Cytophagales</taxon>
        <taxon>Cyclobacteriaceae</taxon>
        <taxon>Belliella</taxon>
    </lineage>
</organism>
<evidence type="ECO:0000313" key="5">
    <source>
        <dbReference type="EMBL" id="GGC46150.1"/>
    </source>
</evidence>
<dbReference type="CDD" id="cd07385">
    <property type="entry name" value="MPP_YkuE_C"/>
    <property type="match status" value="1"/>
</dbReference>
<keyword evidence="6" id="KW-1185">Reference proteome</keyword>
<feature type="transmembrane region" description="Helical" evidence="3">
    <location>
        <begin position="45"/>
        <end position="67"/>
    </location>
</feature>
<comment type="caution">
    <text evidence="5">The sequence shown here is derived from an EMBL/GenBank/DDBJ whole genome shotgun (WGS) entry which is preliminary data.</text>
</comment>
<evidence type="ECO:0000256" key="2">
    <source>
        <dbReference type="ARBA" id="ARBA00022801"/>
    </source>
</evidence>
<name>A0ABQ1MSQ6_9BACT</name>
<feature type="domain" description="Calcineurin-like phosphoesterase" evidence="4">
    <location>
        <begin position="175"/>
        <end position="354"/>
    </location>
</feature>
<gene>
    <name evidence="5" type="ORF">GCM10010993_25920</name>
</gene>
<dbReference type="Pfam" id="PF00149">
    <property type="entry name" value="Metallophos"/>
    <property type="match status" value="1"/>
</dbReference>
<dbReference type="InterPro" id="IPR029052">
    <property type="entry name" value="Metallo-depent_PP-like"/>
</dbReference>
<dbReference type="EMBL" id="BMFD01000009">
    <property type="protein sequence ID" value="GGC46150.1"/>
    <property type="molecule type" value="Genomic_DNA"/>
</dbReference>
<evidence type="ECO:0000313" key="6">
    <source>
        <dbReference type="Proteomes" id="UP000635885"/>
    </source>
</evidence>
<keyword evidence="2" id="KW-0378">Hydrolase</keyword>